<proteinExistence type="predicted"/>
<reference evidence="1 2" key="1">
    <citation type="journal article" date="2014" name="Environ. Microbiol.">
        <title>The nitrate-ammonifying and nosZ-carrying bacterium Bacillus vireti is a potent source and sink for nitric and nitrous oxide under high nitrate conditions.</title>
        <authorList>
            <person name="Mania D."/>
            <person name="Heylen K."/>
            <person name="van Spanning R.J."/>
            <person name="Frostegard A."/>
        </authorList>
    </citation>
    <scope>NUCLEOTIDE SEQUENCE [LARGE SCALE GENOMIC DNA]</scope>
    <source>
        <strain evidence="1 2">LMG 21834</strain>
    </source>
</reference>
<dbReference type="EMBL" id="ALAN01000069">
    <property type="protein sequence ID" value="ETI68468.1"/>
    <property type="molecule type" value="Genomic_DNA"/>
</dbReference>
<dbReference type="Proteomes" id="UP000018877">
    <property type="component" value="Unassembled WGS sequence"/>
</dbReference>
<gene>
    <name evidence="1" type="ORF">BAVI_12284</name>
</gene>
<evidence type="ECO:0000313" key="1">
    <source>
        <dbReference type="EMBL" id="ETI68468.1"/>
    </source>
</evidence>
<dbReference type="Gene3D" id="3.30.1920.20">
    <property type="match status" value="1"/>
</dbReference>
<evidence type="ECO:0000313" key="2">
    <source>
        <dbReference type="Proteomes" id="UP000018877"/>
    </source>
</evidence>
<keyword evidence="2" id="KW-1185">Reference proteome</keyword>
<organism evidence="1 2">
    <name type="scientific">Neobacillus vireti LMG 21834</name>
    <dbReference type="NCBI Taxonomy" id="1131730"/>
    <lineage>
        <taxon>Bacteria</taxon>
        <taxon>Bacillati</taxon>
        <taxon>Bacillota</taxon>
        <taxon>Bacilli</taxon>
        <taxon>Bacillales</taxon>
        <taxon>Bacillaceae</taxon>
        <taxon>Neobacillus</taxon>
    </lineage>
</organism>
<dbReference type="AlphaFoldDB" id="A0AB94INC5"/>
<accession>A0AB94INC5</accession>
<name>A0AB94INC5_9BACI</name>
<comment type="caution">
    <text evidence="1">The sequence shown here is derived from an EMBL/GenBank/DDBJ whole genome shotgun (WGS) entry which is preliminary data.</text>
</comment>
<dbReference type="RefSeq" id="WP_024028642.1">
    <property type="nucleotide sequence ID" value="NZ_ALAN01000069.1"/>
</dbReference>
<dbReference type="NCBIfam" id="NF047446">
    <property type="entry name" value="barrel_OmpL47"/>
    <property type="match status" value="1"/>
</dbReference>
<dbReference type="InterPro" id="IPR058094">
    <property type="entry name" value="Ig-like_OmpL47-like"/>
</dbReference>
<sequence>MVKTLQGPEDLQATVNFVKSINGPIHYEAEGRISEDTQAPEIADAKLPAADFRDGSYLHDVTIALEATDPGIGVSRIEYSLDNGVTWNRYDKGLTVNKAGKNSIQYRAIDKVHNVSATKTIKVLITSATIENTVALVKQAKGNNGIKTSLIAQLENVIKTFEKGQENKAYQSLEKLYLRISQLPDKHLEEVDKKEIMFMLQYIIEHRTAISGDEFPALKAS</sequence>
<protein>
    <submittedName>
        <fullName evidence="1">Uncharacterized protein</fullName>
    </submittedName>
</protein>